<proteinExistence type="predicted"/>
<evidence type="ECO:0000313" key="1">
    <source>
        <dbReference type="EMBL" id="EUB61998.1"/>
    </source>
</evidence>
<dbReference type="Proteomes" id="UP000019149">
    <property type="component" value="Unassembled WGS sequence"/>
</dbReference>
<evidence type="ECO:0000313" key="2">
    <source>
        <dbReference type="Proteomes" id="UP000019149"/>
    </source>
</evidence>
<dbReference type="CTD" id="36338986"/>
<reference evidence="1 2" key="1">
    <citation type="journal article" date="2013" name="Nat. Genet.">
        <title>The genome of the hydatid tapeworm Echinococcus granulosus.</title>
        <authorList>
            <person name="Zheng H."/>
            <person name="Zhang W."/>
            <person name="Zhang L."/>
            <person name="Zhang Z."/>
            <person name="Li J."/>
            <person name="Lu G."/>
            <person name="Zhu Y."/>
            <person name="Wang Y."/>
            <person name="Huang Y."/>
            <person name="Liu J."/>
            <person name="Kang H."/>
            <person name="Chen J."/>
            <person name="Wang L."/>
            <person name="Chen A."/>
            <person name="Yu S."/>
            <person name="Gao Z."/>
            <person name="Jin L."/>
            <person name="Gu W."/>
            <person name="Wang Z."/>
            <person name="Zhao L."/>
            <person name="Shi B."/>
            <person name="Wen H."/>
            <person name="Lin R."/>
            <person name="Jones M.K."/>
            <person name="Brejova B."/>
            <person name="Vinar T."/>
            <person name="Zhao G."/>
            <person name="McManus D.P."/>
            <person name="Chen Z."/>
            <person name="Zhou Y."/>
            <person name="Wang S."/>
        </authorList>
    </citation>
    <scope>NUCLEOTIDE SEQUENCE [LARGE SCALE GENOMIC DNA]</scope>
</reference>
<dbReference type="RefSeq" id="XP_024353194.1">
    <property type="nucleotide sequence ID" value="XM_024492520.1"/>
</dbReference>
<gene>
    <name evidence="1" type="ORF">EGR_03271</name>
</gene>
<dbReference type="KEGG" id="egl:EGR_03271"/>
<comment type="caution">
    <text evidence="1">The sequence shown here is derived from an EMBL/GenBank/DDBJ whole genome shotgun (WGS) entry which is preliminary data.</text>
</comment>
<keyword evidence="2" id="KW-1185">Reference proteome</keyword>
<dbReference type="EMBL" id="APAU02000016">
    <property type="protein sequence ID" value="EUB61998.1"/>
    <property type="molecule type" value="Genomic_DNA"/>
</dbReference>
<dbReference type="AlphaFoldDB" id="W6ULR9"/>
<dbReference type="GeneID" id="36338986"/>
<name>W6ULR9_ECHGR</name>
<organism evidence="1 2">
    <name type="scientific">Echinococcus granulosus</name>
    <name type="common">Hydatid tapeworm</name>
    <dbReference type="NCBI Taxonomy" id="6210"/>
    <lineage>
        <taxon>Eukaryota</taxon>
        <taxon>Metazoa</taxon>
        <taxon>Spiralia</taxon>
        <taxon>Lophotrochozoa</taxon>
        <taxon>Platyhelminthes</taxon>
        <taxon>Cestoda</taxon>
        <taxon>Eucestoda</taxon>
        <taxon>Cyclophyllidea</taxon>
        <taxon>Taeniidae</taxon>
        <taxon>Echinococcus</taxon>
        <taxon>Echinococcus granulosus group</taxon>
    </lineage>
</organism>
<protein>
    <submittedName>
        <fullName evidence="1">Uncharacterized protein</fullName>
    </submittedName>
</protein>
<sequence length="72" mass="8085">MGHAIRACIYAALSWRKKLNVMSITPFTTSWPRRAEMSAESVQIVVKPPEAPPLYFRSTPWSLSRACGHPLS</sequence>
<accession>W6ULR9</accession>